<comment type="subcellular location">
    <subcellularLocation>
        <location evidence="1 10">Cell outer membrane</location>
        <topology evidence="1 10">Multi-pass membrane protein</topology>
    </subcellularLocation>
</comment>
<dbReference type="Pfam" id="PF00593">
    <property type="entry name" value="TonB_dep_Rec_b-barrel"/>
    <property type="match status" value="1"/>
</dbReference>
<reference evidence="15 16" key="1">
    <citation type="submission" date="2023-10" db="EMBL/GenBank/DDBJ databases">
        <title>Bacteria for the degradation of biodegradable plastic PBAT(Polybutylene adipate terephthalate).</title>
        <authorList>
            <person name="Weon H.-Y."/>
            <person name="Yeon J."/>
        </authorList>
    </citation>
    <scope>NUCLEOTIDE SEQUENCE [LARGE SCALE GENOMIC DNA]</scope>
    <source>
        <strain evidence="15 16">SBD 7-3</strain>
    </source>
</reference>
<name>A0ABZ0CSV3_9BURK</name>
<evidence type="ECO:0000256" key="6">
    <source>
        <dbReference type="ARBA" id="ARBA00023077"/>
    </source>
</evidence>
<evidence type="ECO:0000256" key="4">
    <source>
        <dbReference type="ARBA" id="ARBA00022452"/>
    </source>
</evidence>
<dbReference type="PROSITE" id="PS52016">
    <property type="entry name" value="TONB_DEPENDENT_REC_3"/>
    <property type="match status" value="1"/>
</dbReference>
<dbReference type="Gene3D" id="2.170.130.10">
    <property type="entry name" value="TonB-dependent receptor, plug domain"/>
    <property type="match status" value="1"/>
</dbReference>
<dbReference type="CDD" id="cd01347">
    <property type="entry name" value="ligand_gated_channel"/>
    <property type="match status" value="1"/>
</dbReference>
<keyword evidence="16" id="KW-1185">Reference proteome</keyword>
<evidence type="ECO:0000256" key="10">
    <source>
        <dbReference type="PROSITE-ProRule" id="PRU01360"/>
    </source>
</evidence>
<keyword evidence="3 10" id="KW-0813">Transport</keyword>
<protein>
    <submittedName>
        <fullName evidence="15">TonB-dependent receptor</fullName>
    </submittedName>
</protein>
<dbReference type="PANTHER" id="PTHR40980:SF4">
    <property type="entry name" value="TONB-DEPENDENT RECEPTOR-LIKE BETA-BARREL DOMAIN-CONTAINING PROTEIN"/>
    <property type="match status" value="1"/>
</dbReference>
<evidence type="ECO:0000256" key="12">
    <source>
        <dbReference type="SAM" id="MobiDB-lite"/>
    </source>
</evidence>
<gene>
    <name evidence="15" type="ORF">RXV79_22125</name>
</gene>
<proteinExistence type="inferred from homology"/>
<keyword evidence="6 11" id="KW-0798">TonB box</keyword>
<feature type="domain" description="TonB-dependent receptor-like beta-barrel" evidence="13">
    <location>
        <begin position="263"/>
        <end position="682"/>
    </location>
</feature>
<evidence type="ECO:0000313" key="16">
    <source>
        <dbReference type="Proteomes" id="UP001303946"/>
    </source>
</evidence>
<evidence type="ECO:0000256" key="9">
    <source>
        <dbReference type="ARBA" id="ARBA00023237"/>
    </source>
</evidence>
<dbReference type="InterPro" id="IPR039426">
    <property type="entry name" value="TonB-dep_rcpt-like"/>
</dbReference>
<evidence type="ECO:0000259" key="14">
    <source>
        <dbReference type="Pfam" id="PF07715"/>
    </source>
</evidence>
<evidence type="ECO:0000256" key="5">
    <source>
        <dbReference type="ARBA" id="ARBA00022692"/>
    </source>
</evidence>
<dbReference type="InterPro" id="IPR036942">
    <property type="entry name" value="Beta-barrel_TonB_sf"/>
</dbReference>
<feature type="compositionally biased region" description="Basic and acidic residues" evidence="12">
    <location>
        <begin position="498"/>
        <end position="509"/>
    </location>
</feature>
<evidence type="ECO:0000256" key="2">
    <source>
        <dbReference type="ARBA" id="ARBA00009810"/>
    </source>
</evidence>
<dbReference type="SUPFAM" id="SSF56935">
    <property type="entry name" value="Porins"/>
    <property type="match status" value="1"/>
</dbReference>
<evidence type="ECO:0000256" key="1">
    <source>
        <dbReference type="ARBA" id="ARBA00004571"/>
    </source>
</evidence>
<sequence>MIALAVAAAAANAQTPPPPPAPSPAPAPAPAPAPQQLERVEITGTRNNDQSERRQSTAAKIVIGREEIERFGDSTVGEVLKRLPGITLQGAPGRGGAIRMRGLGSGYTQILIDGERVPPGLTIDTLTPEQIERIEILRAPTAETGARAIAGTINIVTREGFKKRLNDLRVGFGVETGHVHPGFSWTRNDSVDNLIYNFSLSAFKFKRDTESVTTTVREAAIRSESVETTQSTEERTALHATGRLQWRGDKGTSLVLMPLLIASETDNTRNSRIDQTPLVAKPYDTSTGHNTGRYQLLRLNSQFNRGLEGVGRLELKGGLGQGRWSGRAQRYLRNNDGSPTLAQPSDFDDVNSARDTNATLGSKLTTLLPNDHALVAGAEVEHNRRNEQHSEADVSGDDFSARSLRLAAFAQDEWNLTPQWAVHAGLRWESIRTQGEANGLAAPFDNRSSVWTPLLHTVWKFDPKSRDQVRMSLTRSYRSPTLQNLIPYTRQSQPNSETRPDRAGNPDLKPELATGLDVAIERYLPGSGILSASVFHREISQYIRTVTSLEGTRYVSRMQNVGDATTQGLELEAKFRLSDLVADAPGVELRANGGVFRSKVKGTPGPDNRIDQQASGVVNLGADYRFRRTGLTLGGNLSWQPGYTTRISDTQWVIQGKKTVVDAFMLYAFNPGLQLRISGSNLAARDYLTGSRFEGGTVRETTETDTNSYISWQVRLEMKL</sequence>
<feature type="compositionally biased region" description="Low complexity" evidence="12">
    <location>
        <begin position="1"/>
        <end position="14"/>
    </location>
</feature>
<keyword evidence="5 10" id="KW-0812">Transmembrane</keyword>
<comment type="similarity">
    <text evidence="2 10 11">Belongs to the TonB-dependent receptor family.</text>
</comment>
<keyword evidence="9 10" id="KW-0998">Cell outer membrane</keyword>
<keyword evidence="7 10" id="KW-0472">Membrane</keyword>
<feature type="region of interest" description="Disordered" evidence="12">
    <location>
        <begin position="484"/>
        <end position="509"/>
    </location>
</feature>
<evidence type="ECO:0000256" key="3">
    <source>
        <dbReference type="ARBA" id="ARBA00022448"/>
    </source>
</evidence>
<dbReference type="InterPro" id="IPR037066">
    <property type="entry name" value="Plug_dom_sf"/>
</dbReference>
<feature type="compositionally biased region" description="Pro residues" evidence="12">
    <location>
        <begin position="15"/>
        <end position="33"/>
    </location>
</feature>
<feature type="region of interest" description="Disordered" evidence="12">
    <location>
        <begin position="333"/>
        <end position="354"/>
    </location>
</feature>
<feature type="domain" description="TonB-dependent receptor plug" evidence="14">
    <location>
        <begin position="54"/>
        <end position="152"/>
    </location>
</feature>
<dbReference type="PANTHER" id="PTHR40980">
    <property type="entry name" value="PLUG DOMAIN-CONTAINING PROTEIN"/>
    <property type="match status" value="1"/>
</dbReference>
<dbReference type="InterPro" id="IPR012910">
    <property type="entry name" value="Plug_dom"/>
</dbReference>
<evidence type="ECO:0000256" key="7">
    <source>
        <dbReference type="ARBA" id="ARBA00023136"/>
    </source>
</evidence>
<dbReference type="Gene3D" id="2.40.170.20">
    <property type="entry name" value="TonB-dependent receptor, beta-barrel domain"/>
    <property type="match status" value="1"/>
</dbReference>
<organism evidence="15 16">
    <name type="scientific">Piscinibacter gummiphilus</name>
    <dbReference type="NCBI Taxonomy" id="946333"/>
    <lineage>
        <taxon>Bacteria</taxon>
        <taxon>Pseudomonadati</taxon>
        <taxon>Pseudomonadota</taxon>
        <taxon>Betaproteobacteria</taxon>
        <taxon>Burkholderiales</taxon>
        <taxon>Sphaerotilaceae</taxon>
        <taxon>Piscinibacter</taxon>
    </lineage>
</organism>
<dbReference type="InterPro" id="IPR000531">
    <property type="entry name" value="Beta-barrel_TonB"/>
</dbReference>
<keyword evidence="8 15" id="KW-0675">Receptor</keyword>
<evidence type="ECO:0000313" key="15">
    <source>
        <dbReference type="EMBL" id="WOB07596.1"/>
    </source>
</evidence>
<dbReference type="EMBL" id="CP136336">
    <property type="protein sequence ID" value="WOB07596.1"/>
    <property type="molecule type" value="Genomic_DNA"/>
</dbReference>
<evidence type="ECO:0000256" key="11">
    <source>
        <dbReference type="RuleBase" id="RU003357"/>
    </source>
</evidence>
<feature type="compositionally biased region" description="Polar residues" evidence="12">
    <location>
        <begin position="484"/>
        <end position="497"/>
    </location>
</feature>
<dbReference type="Proteomes" id="UP001303946">
    <property type="component" value="Chromosome"/>
</dbReference>
<evidence type="ECO:0000256" key="8">
    <source>
        <dbReference type="ARBA" id="ARBA00023170"/>
    </source>
</evidence>
<accession>A0ABZ0CSV3</accession>
<keyword evidence="4 10" id="KW-1134">Transmembrane beta strand</keyword>
<dbReference type="RefSeq" id="WP_316700254.1">
    <property type="nucleotide sequence ID" value="NZ_CP136336.1"/>
</dbReference>
<feature type="region of interest" description="Disordered" evidence="12">
    <location>
        <begin position="1"/>
        <end position="36"/>
    </location>
</feature>
<evidence type="ECO:0000259" key="13">
    <source>
        <dbReference type="Pfam" id="PF00593"/>
    </source>
</evidence>
<dbReference type="Pfam" id="PF07715">
    <property type="entry name" value="Plug"/>
    <property type="match status" value="1"/>
</dbReference>